<sequence length="60" mass="6610">MASALRFDVNHNQRDTRREAAYVVASDREAERVMTARRPAGLVRQGRLVASPLPAVASFA</sequence>
<organism evidence="1 2">
    <name type="scientific">Actinoalloteichus hoggarensis</name>
    <dbReference type="NCBI Taxonomy" id="1470176"/>
    <lineage>
        <taxon>Bacteria</taxon>
        <taxon>Bacillati</taxon>
        <taxon>Actinomycetota</taxon>
        <taxon>Actinomycetes</taxon>
        <taxon>Pseudonocardiales</taxon>
        <taxon>Pseudonocardiaceae</taxon>
        <taxon>Actinoalloteichus</taxon>
    </lineage>
</organism>
<proteinExistence type="predicted"/>
<accession>A0A221W4K0</accession>
<evidence type="ECO:0000313" key="1">
    <source>
        <dbReference type="EMBL" id="ASO20812.1"/>
    </source>
</evidence>
<name>A0A221W4K0_9PSEU</name>
<protein>
    <submittedName>
        <fullName evidence="1">Uncharacterized protein</fullName>
    </submittedName>
</protein>
<reference evidence="1 2" key="1">
    <citation type="submission" date="2017-07" db="EMBL/GenBank/DDBJ databases">
        <title>Complete genome sequence of Actinoalloteichus hoggarensis DSM 45943, type strain of Actinoalloteichus hoggarensis.</title>
        <authorList>
            <person name="Ruckert C."/>
            <person name="Nouioui I."/>
            <person name="Willmese J."/>
            <person name="van Wezel G."/>
            <person name="Klenk H.-P."/>
            <person name="Kalinowski J."/>
            <person name="Zotchev S.B."/>
        </authorList>
    </citation>
    <scope>NUCLEOTIDE SEQUENCE [LARGE SCALE GENOMIC DNA]</scope>
    <source>
        <strain evidence="1 2">DSM 45943</strain>
    </source>
</reference>
<evidence type="ECO:0000313" key="2">
    <source>
        <dbReference type="Proteomes" id="UP000204221"/>
    </source>
</evidence>
<dbReference type="KEGG" id="ahg:AHOG_15930"/>
<keyword evidence="2" id="KW-1185">Reference proteome</keyword>
<dbReference type="Proteomes" id="UP000204221">
    <property type="component" value="Chromosome"/>
</dbReference>
<dbReference type="AlphaFoldDB" id="A0A221W4K0"/>
<gene>
    <name evidence="1" type="ORF">AHOG_15930</name>
</gene>
<dbReference type="EMBL" id="CP022521">
    <property type="protein sequence ID" value="ASO20812.1"/>
    <property type="molecule type" value="Genomic_DNA"/>
</dbReference>